<reference evidence="2" key="2">
    <citation type="submission" date="2015-01" db="EMBL/GenBank/DDBJ databases">
        <title>Evolutionary Origins and Diversification of the Mycorrhizal Mutualists.</title>
        <authorList>
            <consortium name="DOE Joint Genome Institute"/>
            <consortium name="Mycorrhizal Genomics Consortium"/>
            <person name="Kohler A."/>
            <person name="Kuo A."/>
            <person name="Nagy L.G."/>
            <person name="Floudas D."/>
            <person name="Copeland A."/>
            <person name="Barry K.W."/>
            <person name="Cichocki N."/>
            <person name="Veneault-Fourrey C."/>
            <person name="LaButti K."/>
            <person name="Lindquist E.A."/>
            <person name="Lipzen A."/>
            <person name="Lundell T."/>
            <person name="Morin E."/>
            <person name="Murat C."/>
            <person name="Riley R."/>
            <person name="Ohm R."/>
            <person name="Sun H."/>
            <person name="Tunlid A."/>
            <person name="Henrissat B."/>
            <person name="Grigoriev I.V."/>
            <person name="Hibbett D.S."/>
            <person name="Martin F."/>
        </authorList>
    </citation>
    <scope>NUCLEOTIDE SEQUENCE [LARGE SCALE GENOMIC DNA]</scope>
    <source>
        <strain evidence="2">UH-Slu-Lm8-n1</strain>
    </source>
</reference>
<dbReference type="HOGENOM" id="CLU_1750897_0_0_1"/>
<proteinExistence type="predicted"/>
<evidence type="ECO:0008006" key="3">
    <source>
        <dbReference type="Google" id="ProtNLM"/>
    </source>
</evidence>
<dbReference type="Proteomes" id="UP000054485">
    <property type="component" value="Unassembled WGS sequence"/>
</dbReference>
<dbReference type="AlphaFoldDB" id="A0A0D0C2E8"/>
<dbReference type="InParanoid" id="A0A0D0C2E8"/>
<dbReference type="OrthoDB" id="2681310at2759"/>
<evidence type="ECO:0000313" key="1">
    <source>
        <dbReference type="EMBL" id="KIK49068.1"/>
    </source>
</evidence>
<evidence type="ECO:0000313" key="2">
    <source>
        <dbReference type="Proteomes" id="UP000054485"/>
    </source>
</evidence>
<gene>
    <name evidence="1" type="ORF">CY34DRAFT_774497</name>
</gene>
<accession>A0A0D0C2E8</accession>
<organism evidence="1 2">
    <name type="scientific">Suillus luteus UH-Slu-Lm8-n1</name>
    <dbReference type="NCBI Taxonomy" id="930992"/>
    <lineage>
        <taxon>Eukaryota</taxon>
        <taxon>Fungi</taxon>
        <taxon>Dikarya</taxon>
        <taxon>Basidiomycota</taxon>
        <taxon>Agaricomycotina</taxon>
        <taxon>Agaricomycetes</taxon>
        <taxon>Agaricomycetidae</taxon>
        <taxon>Boletales</taxon>
        <taxon>Suillineae</taxon>
        <taxon>Suillaceae</taxon>
        <taxon>Suillus</taxon>
    </lineage>
</organism>
<keyword evidence="2" id="KW-1185">Reference proteome</keyword>
<protein>
    <recommendedName>
        <fullName evidence="3">Ricin B lectin domain-containing protein</fullName>
    </recommendedName>
</protein>
<sequence>MRTDTYKLANVAYAGRYVSLVNGNIVGHSEEPGIMIEWFPMFHEGGLATFQAVRNDEVCDEYIYFDTNTRSLTCSDNPWLFLVREGNTTSSSICFSTTTSLNWLPFSIEIEGTDDWAWTLTSPDENSPIKTQRNTGASTEQLWKFEKLI</sequence>
<reference evidence="1 2" key="1">
    <citation type="submission" date="2014-04" db="EMBL/GenBank/DDBJ databases">
        <authorList>
            <consortium name="DOE Joint Genome Institute"/>
            <person name="Kuo A."/>
            <person name="Ruytinx J."/>
            <person name="Rineau F."/>
            <person name="Colpaert J."/>
            <person name="Kohler A."/>
            <person name="Nagy L.G."/>
            <person name="Floudas D."/>
            <person name="Copeland A."/>
            <person name="Barry K.W."/>
            <person name="Cichocki N."/>
            <person name="Veneault-Fourrey C."/>
            <person name="LaButti K."/>
            <person name="Lindquist E.A."/>
            <person name="Lipzen A."/>
            <person name="Lundell T."/>
            <person name="Morin E."/>
            <person name="Murat C."/>
            <person name="Sun H."/>
            <person name="Tunlid A."/>
            <person name="Henrissat B."/>
            <person name="Grigoriev I.V."/>
            <person name="Hibbett D.S."/>
            <person name="Martin F."/>
            <person name="Nordberg H.P."/>
            <person name="Cantor M.N."/>
            <person name="Hua S.X."/>
        </authorList>
    </citation>
    <scope>NUCLEOTIDE SEQUENCE [LARGE SCALE GENOMIC DNA]</scope>
    <source>
        <strain evidence="1 2">UH-Slu-Lm8-n1</strain>
    </source>
</reference>
<name>A0A0D0C2E8_9AGAM</name>
<dbReference type="EMBL" id="KN835134">
    <property type="protein sequence ID" value="KIK49068.1"/>
    <property type="molecule type" value="Genomic_DNA"/>
</dbReference>